<reference evidence="2" key="1">
    <citation type="submission" date="2020-04" db="EMBL/GenBank/DDBJ databases">
        <authorList>
            <person name="Chiriac C."/>
            <person name="Salcher M."/>
            <person name="Ghai R."/>
            <person name="Kavagutti S V."/>
        </authorList>
    </citation>
    <scope>NUCLEOTIDE SEQUENCE</scope>
</reference>
<dbReference type="GO" id="GO:0004519">
    <property type="term" value="F:endonuclease activity"/>
    <property type="evidence" value="ECO:0007669"/>
    <property type="project" value="UniProtKB-KW"/>
</dbReference>
<dbReference type="InterPro" id="IPR017482">
    <property type="entry name" value="Lambda-type_endonuclease"/>
</dbReference>
<keyword evidence="2" id="KW-0540">Nuclease</keyword>
<dbReference type="Pfam" id="PF09588">
    <property type="entry name" value="YqaJ"/>
    <property type="match status" value="1"/>
</dbReference>
<keyword evidence="2" id="KW-0378">Hydrolase</keyword>
<accession>A0A6J5KYM3</accession>
<evidence type="ECO:0000259" key="1">
    <source>
        <dbReference type="Pfam" id="PF09588"/>
    </source>
</evidence>
<dbReference type="InterPro" id="IPR019080">
    <property type="entry name" value="YqaJ_viral_recombinase"/>
</dbReference>
<dbReference type="InterPro" id="IPR011335">
    <property type="entry name" value="Restrct_endonuc-II-like"/>
</dbReference>
<dbReference type="InterPro" id="IPR011604">
    <property type="entry name" value="PDDEXK-like_dom_sf"/>
</dbReference>
<sequence>MGDDMITDEQREQRKLGIGGSDTPIILGLSNYKTPYQLYLEKKGILSTDDQEMSQFQYWGNRLENVIRDEFSDRNNVLIQTPDTLIHPFYDFMRANIDGYIVEWDAVLEIKCSSQFMSHEWGEDGSDYIPMAYLVQVAHYCSVTNAKEAHIAVLIGGHDYRQYKYVRDAELEKAIIQSASAFWESVQSDSPPPPVNQIDLKMMFPRHNSEKSINLSDDIQSHLKKLNDVKKKMKELQGIEEESRFNIMQHMKDAECLVDETGRPLITWKANKKGSRTFLCKMELMRDI</sequence>
<proteinExistence type="predicted"/>
<name>A0A6J5KYM3_9CAUD</name>
<dbReference type="EMBL" id="LR796214">
    <property type="protein sequence ID" value="CAB4127688.1"/>
    <property type="molecule type" value="Genomic_DNA"/>
</dbReference>
<protein>
    <submittedName>
        <fullName evidence="2">Phage_rel_nuc, putative phage-type endonuclease</fullName>
    </submittedName>
</protein>
<feature type="domain" description="YqaJ viral recombinase" evidence="1">
    <location>
        <begin position="12"/>
        <end position="146"/>
    </location>
</feature>
<gene>
    <name evidence="2" type="ORF">UFOVP93_26</name>
</gene>
<evidence type="ECO:0000313" key="2">
    <source>
        <dbReference type="EMBL" id="CAB4127688.1"/>
    </source>
</evidence>
<dbReference type="SUPFAM" id="SSF52980">
    <property type="entry name" value="Restriction endonuclease-like"/>
    <property type="match status" value="1"/>
</dbReference>
<keyword evidence="2" id="KW-0255">Endonuclease</keyword>
<dbReference type="NCBIfam" id="TIGR03033">
    <property type="entry name" value="phage_rel_nuc"/>
    <property type="match status" value="1"/>
</dbReference>
<organism evidence="2">
    <name type="scientific">uncultured Caudovirales phage</name>
    <dbReference type="NCBI Taxonomy" id="2100421"/>
    <lineage>
        <taxon>Viruses</taxon>
        <taxon>Duplodnaviria</taxon>
        <taxon>Heunggongvirae</taxon>
        <taxon>Uroviricota</taxon>
        <taxon>Caudoviricetes</taxon>
        <taxon>Peduoviridae</taxon>
        <taxon>Maltschvirus</taxon>
        <taxon>Maltschvirus maltsch</taxon>
    </lineage>
</organism>
<dbReference type="Gene3D" id="3.90.320.10">
    <property type="match status" value="1"/>
</dbReference>